<dbReference type="EMBL" id="LR131273">
    <property type="protein sequence ID" value="VDR40059.1"/>
    <property type="molecule type" value="Genomic_DNA"/>
</dbReference>
<evidence type="ECO:0000256" key="1">
    <source>
        <dbReference type="SAM" id="SignalP"/>
    </source>
</evidence>
<evidence type="ECO:0000313" key="5">
    <source>
        <dbReference type="Proteomes" id="UP000676853"/>
    </source>
</evidence>
<evidence type="ECO:0000313" key="3">
    <source>
        <dbReference type="EMBL" id="VDR40059.1"/>
    </source>
</evidence>
<name>A0A3P8K3Y2_TSUPA</name>
<keyword evidence="5" id="KW-1185">Reference proteome</keyword>
<sequence>MTKKIVLGAAAVTAAAALALPAAAGAAPKTDADLAKSVACAYAASVAQHAENGVGNSRSEKLISQRGGLYLVECEVRVMQRGNATVGVDDRRPALIYRVTVDANNRFFVVKAEGPYVPPVRPNAPARVA</sequence>
<proteinExistence type="predicted"/>
<keyword evidence="1" id="KW-0732">Signal</keyword>
<reference evidence="2 5" key="2">
    <citation type="submission" date="2021-04" db="EMBL/GenBank/DDBJ databases">
        <title>Whole genome sequence analysis of a thiophenic sulfur metabolizing bacteria.</title>
        <authorList>
            <person name="Akhtar N."/>
            <person name="Akram J."/>
            <person name="Aslam A."/>
        </authorList>
    </citation>
    <scope>NUCLEOTIDE SEQUENCE [LARGE SCALE GENOMIC DNA]</scope>
    <source>
        <strain evidence="2 5">3OW</strain>
    </source>
</reference>
<dbReference type="Proteomes" id="UP000676853">
    <property type="component" value="Unassembled WGS sequence"/>
</dbReference>
<dbReference type="OrthoDB" id="4775269at2"/>
<evidence type="ECO:0000313" key="4">
    <source>
        <dbReference type="Proteomes" id="UP000271626"/>
    </source>
</evidence>
<accession>A0A3P8K3Y2</accession>
<feature type="signal peptide" evidence="1">
    <location>
        <begin position="1"/>
        <end position="26"/>
    </location>
</feature>
<protein>
    <recommendedName>
        <fullName evidence="6">Cystatin domain-containing protein</fullName>
    </recommendedName>
</protein>
<feature type="chain" id="PRO_5017955184" description="Cystatin domain-containing protein" evidence="1">
    <location>
        <begin position="27"/>
        <end position="129"/>
    </location>
</feature>
<gene>
    <name evidence="2" type="ORF">KFZ73_15915</name>
    <name evidence="3" type="ORF">NCTC10741_03212</name>
</gene>
<dbReference type="Proteomes" id="UP000271626">
    <property type="component" value="Chromosome"/>
</dbReference>
<organism evidence="3 4">
    <name type="scientific">Tsukamurella paurometabola</name>
    <name type="common">Corynebacterium paurometabolum</name>
    <dbReference type="NCBI Taxonomy" id="2061"/>
    <lineage>
        <taxon>Bacteria</taxon>
        <taxon>Bacillati</taxon>
        <taxon>Actinomycetota</taxon>
        <taxon>Actinomycetes</taxon>
        <taxon>Mycobacteriales</taxon>
        <taxon>Tsukamurellaceae</taxon>
        <taxon>Tsukamurella</taxon>
    </lineage>
</organism>
<evidence type="ECO:0008006" key="6">
    <source>
        <dbReference type="Google" id="ProtNLM"/>
    </source>
</evidence>
<dbReference type="RefSeq" id="WP_126197089.1">
    <property type="nucleotide sequence ID" value="NZ_CP085954.1"/>
</dbReference>
<reference evidence="3 4" key="1">
    <citation type="submission" date="2018-12" db="EMBL/GenBank/DDBJ databases">
        <authorList>
            <consortium name="Pathogen Informatics"/>
        </authorList>
    </citation>
    <scope>NUCLEOTIDE SEQUENCE [LARGE SCALE GENOMIC DNA]</scope>
    <source>
        <strain evidence="3 4">NCTC10741</strain>
    </source>
</reference>
<evidence type="ECO:0000313" key="2">
    <source>
        <dbReference type="EMBL" id="MBS4102719.1"/>
    </source>
</evidence>
<dbReference type="EMBL" id="JAGXOE010000040">
    <property type="protein sequence ID" value="MBS4102719.1"/>
    <property type="molecule type" value="Genomic_DNA"/>
</dbReference>
<dbReference type="AlphaFoldDB" id="A0A3P8K3Y2"/>